<proteinExistence type="predicted"/>
<gene>
    <name evidence="2" type="primary">lta</name>
    <name evidence="2" type="synonym">TNF-N</name>
</gene>
<keyword evidence="1" id="KW-1185">Reference proteome</keyword>
<protein>
    <submittedName>
        <fullName evidence="2">Lymphotoxin-alpha isoform X1</fullName>
    </submittedName>
</protein>
<reference evidence="2" key="1">
    <citation type="submission" date="2025-08" db="UniProtKB">
        <authorList>
            <consortium name="RefSeq"/>
        </authorList>
    </citation>
    <scope>IDENTIFICATION</scope>
    <source>
        <strain evidence="2">Tuebingen</strain>
        <tissue evidence="2">Fibroblasts and whole tissue</tissue>
    </source>
</reference>
<accession>A0AC58HAZ8</accession>
<evidence type="ECO:0000313" key="1">
    <source>
        <dbReference type="Proteomes" id="UP000000437"/>
    </source>
</evidence>
<dbReference type="Proteomes" id="UP000000437">
    <property type="component" value="Chromosome 15"/>
</dbReference>
<dbReference type="RefSeq" id="XP_073779158.1">
    <property type="nucleotide sequence ID" value="XM_073923057.1"/>
</dbReference>
<evidence type="ECO:0000313" key="2">
    <source>
        <dbReference type="RefSeq" id="XP_073779158.1"/>
    </source>
</evidence>
<name>A0AC58HAZ8_DANRE</name>
<sequence>MTGQSNPRFRLLIGWCCLMSSALLMMTVYLATSSNKQSETNTTTSEHHSSAGPQEKRVQFSELQALNVIDYIRLLKDKKKIWICTQPCKSKRLKLNNSSVEIASTGLYHIHAQVGFKRHESTQETKKTPQKNTINLIKNKGLSAQKKLSEVISFEPGTLRLIRLVKLKEGDSISLDINYQNQSMSLLEDEYHTYWEIILLNEI</sequence>
<organism evidence="1 2">
    <name type="scientific">Danio rerio</name>
    <name type="common">Zebrafish</name>
    <name type="synonym">Brachydanio rerio</name>
    <dbReference type="NCBI Taxonomy" id="7955"/>
    <lineage>
        <taxon>Eukaryota</taxon>
        <taxon>Metazoa</taxon>
        <taxon>Chordata</taxon>
        <taxon>Craniata</taxon>
        <taxon>Vertebrata</taxon>
        <taxon>Euteleostomi</taxon>
        <taxon>Actinopterygii</taxon>
        <taxon>Neopterygii</taxon>
        <taxon>Teleostei</taxon>
        <taxon>Ostariophysi</taxon>
        <taxon>Cypriniformes</taxon>
        <taxon>Danionidae</taxon>
        <taxon>Danioninae</taxon>
        <taxon>Danio</taxon>
    </lineage>
</organism>